<evidence type="ECO:0000256" key="5">
    <source>
        <dbReference type="ARBA" id="ARBA00022679"/>
    </source>
</evidence>
<dbReference type="InterPro" id="IPR003594">
    <property type="entry name" value="HATPase_dom"/>
</dbReference>
<keyword evidence="4" id="KW-1003">Cell membrane</keyword>
<comment type="subcellular location">
    <subcellularLocation>
        <location evidence="2">Cell membrane</location>
        <topology evidence="2">Multi-pass membrane protein</topology>
    </subcellularLocation>
</comment>
<feature type="transmembrane region" description="Helical" evidence="11">
    <location>
        <begin position="14"/>
        <end position="35"/>
    </location>
</feature>
<dbReference type="GO" id="GO:0016301">
    <property type="term" value="F:kinase activity"/>
    <property type="evidence" value="ECO:0007669"/>
    <property type="project" value="UniProtKB-KW"/>
</dbReference>
<dbReference type="InterPro" id="IPR036890">
    <property type="entry name" value="HATPase_C_sf"/>
</dbReference>
<dbReference type="EMBL" id="BMBA01000002">
    <property type="protein sequence ID" value="GFZ31488.1"/>
    <property type="molecule type" value="Genomic_DNA"/>
</dbReference>
<organism evidence="13 14">
    <name type="scientific">Clostridium zeae</name>
    <dbReference type="NCBI Taxonomy" id="2759022"/>
    <lineage>
        <taxon>Bacteria</taxon>
        <taxon>Bacillati</taxon>
        <taxon>Bacillota</taxon>
        <taxon>Clostridia</taxon>
        <taxon>Eubacteriales</taxon>
        <taxon>Clostridiaceae</taxon>
        <taxon>Clostridium</taxon>
    </lineage>
</organism>
<dbReference type="Proteomes" id="UP000663802">
    <property type="component" value="Unassembled WGS sequence"/>
</dbReference>
<protein>
    <recommendedName>
        <fullName evidence="3">histidine kinase</fullName>
        <ecNumber evidence="3">2.7.13.3</ecNumber>
    </recommendedName>
</protein>
<evidence type="ECO:0000256" key="9">
    <source>
        <dbReference type="ARBA" id="ARBA00023012"/>
    </source>
</evidence>
<feature type="transmembrane region" description="Helical" evidence="11">
    <location>
        <begin position="41"/>
        <end position="61"/>
    </location>
</feature>
<evidence type="ECO:0000313" key="14">
    <source>
        <dbReference type="Proteomes" id="UP000663802"/>
    </source>
</evidence>
<dbReference type="Gene3D" id="3.30.565.10">
    <property type="entry name" value="Histidine kinase-like ATPase, C-terminal domain"/>
    <property type="match status" value="1"/>
</dbReference>
<dbReference type="Gene3D" id="1.10.287.130">
    <property type="match status" value="1"/>
</dbReference>
<evidence type="ECO:0000256" key="2">
    <source>
        <dbReference type="ARBA" id="ARBA00004651"/>
    </source>
</evidence>
<dbReference type="PANTHER" id="PTHR45453">
    <property type="entry name" value="PHOSPHATE REGULON SENSOR PROTEIN PHOR"/>
    <property type="match status" value="1"/>
</dbReference>
<evidence type="ECO:0000256" key="1">
    <source>
        <dbReference type="ARBA" id="ARBA00000085"/>
    </source>
</evidence>
<evidence type="ECO:0000256" key="11">
    <source>
        <dbReference type="SAM" id="Phobius"/>
    </source>
</evidence>
<evidence type="ECO:0000256" key="3">
    <source>
        <dbReference type="ARBA" id="ARBA00012438"/>
    </source>
</evidence>
<sequence length="338" mass="39602">MNKGLVKKFIEDKFCILTMYFLNVICLITFFNINGLKNIEILYPTAISLFLLILVMSIEFFKYYAFNLSLQEIYRDHQCKINTFTNEQKLVEATIRYIEKEYRDELIKQKNDFEKRSQFLSQWIHKLKVPISVIDLIIQKYSKETGCDKKLLNDIRTENESLFNCVEQLLTLLRLDKFESDYEVKGINIIGALKRSINDKKNQFIYNRVFPVINFSKEVEYVLTDYKWNEVMISQIISNAIKYSADKSRSKNVYFSIMSMGKYTVLTIKDEGVGIESHDLKRIFKPFFTGDNGRSYRNSSGIGLYICKSIAEKLGHDIKLESKPGEGTEVRISYLSKM</sequence>
<keyword evidence="5" id="KW-0808">Transferase</keyword>
<dbReference type="InterPro" id="IPR004358">
    <property type="entry name" value="Sig_transdc_His_kin-like_C"/>
</dbReference>
<gene>
    <name evidence="13" type="ORF">CSC2_20140</name>
</gene>
<dbReference type="RefSeq" id="WP_206869810.1">
    <property type="nucleotide sequence ID" value="NZ_BMBA01000002.1"/>
</dbReference>
<comment type="catalytic activity">
    <reaction evidence="1">
        <text>ATP + protein L-histidine = ADP + protein N-phospho-L-histidine.</text>
        <dbReference type="EC" id="2.7.13.3"/>
    </reaction>
</comment>
<evidence type="ECO:0000256" key="6">
    <source>
        <dbReference type="ARBA" id="ARBA00022692"/>
    </source>
</evidence>
<proteinExistence type="predicted"/>
<evidence type="ECO:0000256" key="7">
    <source>
        <dbReference type="ARBA" id="ARBA00022777"/>
    </source>
</evidence>
<name>A0ABQ1EAE6_9CLOT</name>
<keyword evidence="14" id="KW-1185">Reference proteome</keyword>
<keyword evidence="8 11" id="KW-1133">Transmembrane helix</keyword>
<feature type="domain" description="Histidine kinase" evidence="12">
    <location>
        <begin position="122"/>
        <end position="338"/>
    </location>
</feature>
<dbReference type="Pfam" id="PF02518">
    <property type="entry name" value="HATPase_c"/>
    <property type="match status" value="1"/>
</dbReference>
<keyword evidence="9" id="KW-0902">Two-component regulatory system</keyword>
<evidence type="ECO:0000256" key="10">
    <source>
        <dbReference type="ARBA" id="ARBA00023136"/>
    </source>
</evidence>
<keyword evidence="10 11" id="KW-0472">Membrane</keyword>
<dbReference type="PRINTS" id="PR00344">
    <property type="entry name" value="BCTRLSENSOR"/>
</dbReference>
<reference evidence="13 14" key="1">
    <citation type="journal article" date="2021" name="Int. J. Syst. Evol. Microbiol.">
        <title>Clostridium zeae sp. nov., isolated from corn silage.</title>
        <authorList>
            <person name="Kobayashi H."/>
            <person name="Tanizawa Y."/>
            <person name="Yagura M."/>
            <person name="Sakamoto M."/>
            <person name="Ohkuma M."/>
            <person name="Tohno M."/>
        </authorList>
    </citation>
    <scope>NUCLEOTIDE SEQUENCE [LARGE SCALE GENOMIC DNA]</scope>
    <source>
        <strain evidence="13 14">CSC2</strain>
    </source>
</reference>
<comment type="caution">
    <text evidence="13">The sequence shown here is derived from an EMBL/GenBank/DDBJ whole genome shotgun (WGS) entry which is preliminary data.</text>
</comment>
<dbReference type="SUPFAM" id="SSF55874">
    <property type="entry name" value="ATPase domain of HSP90 chaperone/DNA topoisomerase II/histidine kinase"/>
    <property type="match status" value="1"/>
</dbReference>
<evidence type="ECO:0000259" key="12">
    <source>
        <dbReference type="PROSITE" id="PS50109"/>
    </source>
</evidence>
<dbReference type="PROSITE" id="PS50109">
    <property type="entry name" value="HIS_KIN"/>
    <property type="match status" value="1"/>
</dbReference>
<keyword evidence="6 11" id="KW-0812">Transmembrane</keyword>
<evidence type="ECO:0000256" key="8">
    <source>
        <dbReference type="ARBA" id="ARBA00022989"/>
    </source>
</evidence>
<dbReference type="InterPro" id="IPR005467">
    <property type="entry name" value="His_kinase_dom"/>
</dbReference>
<accession>A0ABQ1EAE6</accession>
<dbReference type="InterPro" id="IPR050351">
    <property type="entry name" value="BphY/WalK/GraS-like"/>
</dbReference>
<evidence type="ECO:0000256" key="4">
    <source>
        <dbReference type="ARBA" id="ARBA00022475"/>
    </source>
</evidence>
<evidence type="ECO:0000313" key="13">
    <source>
        <dbReference type="EMBL" id="GFZ31488.1"/>
    </source>
</evidence>
<dbReference type="PANTHER" id="PTHR45453:SF2">
    <property type="entry name" value="HISTIDINE KINASE"/>
    <property type="match status" value="1"/>
</dbReference>
<keyword evidence="7 13" id="KW-0418">Kinase</keyword>
<dbReference type="EC" id="2.7.13.3" evidence="3"/>
<dbReference type="SMART" id="SM00387">
    <property type="entry name" value="HATPase_c"/>
    <property type="match status" value="1"/>
</dbReference>